<evidence type="ECO:0000313" key="1">
    <source>
        <dbReference type="EMBL" id="CAD8611157.1"/>
    </source>
</evidence>
<dbReference type="EMBL" id="HBEY01030643">
    <property type="protein sequence ID" value="CAD8611157.1"/>
    <property type="molecule type" value="Transcribed_RNA"/>
</dbReference>
<accession>A0A7S0Q5I2</accession>
<gene>
    <name evidence="1" type="ORF">CPEL01642_LOCUS14535</name>
</gene>
<sequence length="316" mass="33572">MSPPSIALQLSGHLRQLCVGDNFKWLEEAVQSCRQVAECDLFVHTWRRLEAGTSTWSTATISTSTSPLPSGSPTSSAACVSRLSAALRPTAITVEHQPADPAALVPHIGTATWFKPGTLAAHVSLAGLVAAAHAAGSAARLRASHELHVRQPYALAVRLRPDVYRPTIARPTCWQDMLRAATIGVIATSLPLSSPASRNGTRAAAGGTVWGCTRQLGRKNSDACFYGKPAAVDRLLGAWEQVLLEEASLHVCLWHAERLRGATDAAVATAARASCNGYQSHLPETLLIPSLRRAHLRGRWRNCTAACSCACAGRGP</sequence>
<name>A0A7S0Q5I2_9EUKA</name>
<dbReference type="AlphaFoldDB" id="A0A7S0Q5I2"/>
<organism evidence="1">
    <name type="scientific">Coccolithus braarudii</name>
    <dbReference type="NCBI Taxonomy" id="221442"/>
    <lineage>
        <taxon>Eukaryota</taxon>
        <taxon>Haptista</taxon>
        <taxon>Haptophyta</taxon>
        <taxon>Prymnesiophyceae</taxon>
        <taxon>Coccolithales</taxon>
        <taxon>Coccolithaceae</taxon>
        <taxon>Coccolithus</taxon>
    </lineage>
</organism>
<protein>
    <submittedName>
        <fullName evidence="1">Uncharacterized protein</fullName>
    </submittedName>
</protein>
<proteinExistence type="predicted"/>
<reference evidence="1" key="1">
    <citation type="submission" date="2021-01" db="EMBL/GenBank/DDBJ databases">
        <authorList>
            <person name="Corre E."/>
            <person name="Pelletier E."/>
            <person name="Niang G."/>
            <person name="Scheremetjew M."/>
            <person name="Finn R."/>
            <person name="Kale V."/>
            <person name="Holt S."/>
            <person name="Cochrane G."/>
            <person name="Meng A."/>
            <person name="Brown T."/>
            <person name="Cohen L."/>
        </authorList>
    </citation>
    <scope>NUCLEOTIDE SEQUENCE</scope>
    <source>
        <strain evidence="1">PLY182g</strain>
    </source>
</reference>